<evidence type="ECO:0000256" key="2">
    <source>
        <dbReference type="ARBA" id="ARBA00006333"/>
    </source>
</evidence>
<dbReference type="Gene3D" id="1.10.600.10">
    <property type="entry name" value="Farnesyl Diphosphate Synthase"/>
    <property type="match status" value="1"/>
</dbReference>
<dbReference type="EMBL" id="JBFXLS010000005">
    <property type="protein sequence ID" value="KAL2833007.1"/>
    <property type="molecule type" value="Genomic_DNA"/>
</dbReference>
<reference evidence="5 6" key="1">
    <citation type="submission" date="2024-07" db="EMBL/GenBank/DDBJ databases">
        <title>Section-level genome sequencing and comparative genomics of Aspergillus sections Usti and Cavernicolus.</title>
        <authorList>
            <consortium name="Lawrence Berkeley National Laboratory"/>
            <person name="Nybo J.L."/>
            <person name="Vesth T.C."/>
            <person name="Theobald S."/>
            <person name="Frisvad J.C."/>
            <person name="Larsen T.O."/>
            <person name="Kjaerboelling I."/>
            <person name="Rothschild-Mancinelli K."/>
            <person name="Lyhne E.K."/>
            <person name="Kogle M.E."/>
            <person name="Barry K."/>
            <person name="Clum A."/>
            <person name="Na H."/>
            <person name="Ledsgaard L."/>
            <person name="Lin J."/>
            <person name="Lipzen A."/>
            <person name="Kuo A."/>
            <person name="Riley R."/>
            <person name="Mondo S."/>
            <person name="LaButti K."/>
            <person name="Haridas S."/>
            <person name="Pangalinan J."/>
            <person name="Salamov A.A."/>
            <person name="Simmons B.A."/>
            <person name="Magnuson J.K."/>
            <person name="Chen J."/>
            <person name="Drula E."/>
            <person name="Henrissat B."/>
            <person name="Wiebenga A."/>
            <person name="Lubbers R.J."/>
            <person name="Gomes A.C."/>
            <person name="Makela M.R."/>
            <person name="Stajich J."/>
            <person name="Grigoriev I.V."/>
            <person name="Mortensen U.H."/>
            <person name="De vries R.P."/>
            <person name="Baker S.E."/>
            <person name="Andersen M.R."/>
        </authorList>
    </citation>
    <scope>NUCLEOTIDE SEQUENCE [LARGE SCALE GENOMIC DNA]</scope>
    <source>
        <strain evidence="5 6">CBS 600.67</strain>
    </source>
</reference>
<organism evidence="5 6">
    <name type="scientific">Aspergillus cavernicola</name>
    <dbReference type="NCBI Taxonomy" id="176166"/>
    <lineage>
        <taxon>Eukaryota</taxon>
        <taxon>Fungi</taxon>
        <taxon>Dikarya</taxon>
        <taxon>Ascomycota</taxon>
        <taxon>Pezizomycotina</taxon>
        <taxon>Eurotiomycetes</taxon>
        <taxon>Eurotiomycetidae</taxon>
        <taxon>Eurotiales</taxon>
        <taxon>Aspergillaceae</taxon>
        <taxon>Aspergillus</taxon>
        <taxon>Aspergillus subgen. Nidulantes</taxon>
    </lineage>
</organism>
<dbReference type="SUPFAM" id="SSF48576">
    <property type="entry name" value="Terpenoid synthases"/>
    <property type="match status" value="1"/>
</dbReference>
<dbReference type="EC" id="4.2.3.-" evidence="4"/>
<proteinExistence type="inferred from homology"/>
<accession>A0ABR4J1Q6</accession>
<evidence type="ECO:0000256" key="3">
    <source>
        <dbReference type="ARBA" id="ARBA00022842"/>
    </source>
</evidence>
<keyword evidence="3 4" id="KW-0460">Magnesium</keyword>
<dbReference type="Pfam" id="PF19086">
    <property type="entry name" value="Terpene_syn_C_2"/>
    <property type="match status" value="1"/>
</dbReference>
<dbReference type="PANTHER" id="PTHR35201:SF4">
    <property type="entry name" value="BETA-PINACENE SYNTHASE-RELATED"/>
    <property type="match status" value="1"/>
</dbReference>
<dbReference type="PANTHER" id="PTHR35201">
    <property type="entry name" value="TERPENE SYNTHASE"/>
    <property type="match status" value="1"/>
</dbReference>
<sequence>MATSHETFRESLQGQTVTIPNIYHLLPEWKPRMHDEYQRARDKALNPWIERWVDDKRTAQKLKSADFGVFAAVWGASASFDVLCTAAKYFAWYFVYDDIFDCGALKHNTDVLQAYREASLQYFKFILIDEGEFPDLSIFDTELQKGLRCWDEVGQHIQEVCSKETREILCDEMLRYVGSLDNVDSIFSDHGVPSLDQYWDRREATAGVYCVIATLPFIYGVDVTREDVQVQSMKDLWKHTSYFVHITNDMFSMRKEINDGQIENLIPVLMLNRKIDCNTAMQQSYALAHNEAMGLQNVDLNLCNGSEERSKAVSQAFIRGCQDVAMGLAHWSYSGHRYVKPWERDDNGAISFTVGMPKSQSKAVGFARGLDIASNHFRLLRRPLHDLFLNLVQFSPLIMLMTMSTMSALAPRSGISLHLFPPNWMGRLKQLA</sequence>
<evidence type="ECO:0000313" key="5">
    <source>
        <dbReference type="EMBL" id="KAL2833007.1"/>
    </source>
</evidence>
<dbReference type="InterPro" id="IPR034686">
    <property type="entry name" value="Terpene_cyclase-like_2"/>
</dbReference>
<name>A0ABR4J1Q6_9EURO</name>
<evidence type="ECO:0000256" key="4">
    <source>
        <dbReference type="RuleBase" id="RU366034"/>
    </source>
</evidence>
<comment type="similarity">
    <text evidence="2 4">Belongs to the terpene synthase family.</text>
</comment>
<comment type="caution">
    <text evidence="5">The sequence shown here is derived from an EMBL/GenBank/DDBJ whole genome shotgun (WGS) entry which is preliminary data.</text>
</comment>
<protein>
    <recommendedName>
        <fullName evidence="4">Terpene synthase</fullName>
        <ecNumber evidence="4">4.2.3.-</ecNumber>
    </recommendedName>
</protein>
<keyword evidence="6" id="KW-1185">Reference proteome</keyword>
<dbReference type="InterPro" id="IPR008949">
    <property type="entry name" value="Isoprenoid_synthase_dom_sf"/>
</dbReference>
<dbReference type="SFLD" id="SFLDS00005">
    <property type="entry name" value="Isoprenoid_Synthase_Type_I"/>
    <property type="match status" value="1"/>
</dbReference>
<dbReference type="Proteomes" id="UP001610335">
    <property type="component" value="Unassembled WGS sequence"/>
</dbReference>
<evidence type="ECO:0000313" key="6">
    <source>
        <dbReference type="Proteomes" id="UP001610335"/>
    </source>
</evidence>
<comment type="cofactor">
    <cofactor evidence="1 4">
        <name>Mg(2+)</name>
        <dbReference type="ChEBI" id="CHEBI:18420"/>
    </cofactor>
</comment>
<dbReference type="SFLD" id="SFLDG01020">
    <property type="entry name" value="Terpene_Cyclase_Like_2"/>
    <property type="match status" value="1"/>
</dbReference>
<evidence type="ECO:0000256" key="1">
    <source>
        <dbReference type="ARBA" id="ARBA00001946"/>
    </source>
</evidence>
<gene>
    <name evidence="5" type="ORF">BDW59DRAFT_139041</name>
</gene>
<keyword evidence="4" id="KW-0456">Lyase</keyword>
<keyword evidence="4" id="KW-0479">Metal-binding</keyword>